<sequence>MHPVLRQMRPLPSEGVAPEGDGIARVGVRVETHPRVQMKRDAAEAFVPRRNILRDEGDDSRLTEAGDEGEGMRHLKYTAGKALQGHLNSRRELEPDDFELDPENGVSPARAHLAAADLVTAYEQTVKEEANFQKRFNNNVRTLLTRHETTYGLMHLWDFMCAYLDNPASKTLTAQLFLIVQHSRDDGVLRETLLNIADPSSRWLVDLVNVLQSIVVQERGLSVAARVAAINYAVISLSKHYARKIFKTPFVPLDKEAKISTFYMRCVMKLLVLSDDLGMYRNERMQRVVSSGRKREMMDHELMFNLRRALAGDDDEELEEDEEEEDGYEEEDVYASPSPVVSSQHGGEGAAQPRAFGATAEPAGGRRKLVRFV</sequence>
<feature type="region of interest" description="Disordered" evidence="1">
    <location>
        <begin position="313"/>
        <end position="373"/>
    </location>
</feature>
<dbReference type="Pfam" id="PF03052">
    <property type="entry name" value="Adeno_52K"/>
    <property type="match status" value="1"/>
</dbReference>
<proteinExistence type="predicted"/>
<feature type="region of interest" description="Disordered" evidence="1">
    <location>
        <begin position="1"/>
        <end position="20"/>
    </location>
</feature>
<accession>A0AAU6S534</accession>
<reference evidence="2" key="1">
    <citation type="journal article" date="2024" name="Microbiol. Spectr.">
        <title>Full-genome sequencing of dozens of new DNA viruses found in Spanish bat feces.</title>
        <authorList>
            <person name="Buigues J."/>
            <person name="Vinals A."/>
            <person name="Martinez-Recio R."/>
            <person name="Monros J.S."/>
            <person name="Sanjuan R."/>
            <person name="Cuevas J.M."/>
        </authorList>
    </citation>
    <scope>NUCLEOTIDE SEQUENCE</scope>
    <source>
        <strain evidence="2">MAVG44</strain>
    </source>
</reference>
<evidence type="ECO:0000313" key="2">
    <source>
        <dbReference type="EMBL" id="WZK92830.1"/>
    </source>
</evidence>
<feature type="compositionally biased region" description="Acidic residues" evidence="1">
    <location>
        <begin position="313"/>
        <end position="333"/>
    </location>
</feature>
<name>A0AAU6S534_9ADEN</name>
<dbReference type="InterPro" id="IPR004292">
    <property type="entry name" value="L1-like"/>
</dbReference>
<dbReference type="EMBL" id="PP410068">
    <property type="protein sequence ID" value="WZK92830.1"/>
    <property type="molecule type" value="Genomic_DNA"/>
</dbReference>
<reference evidence="2" key="2">
    <citation type="submission" date="2024-02" db="EMBL/GenBank/DDBJ databases">
        <authorList>
            <person name="Buigues J."/>
            <person name="Vinals A."/>
            <person name="Martinez-Recio R."/>
            <person name="S Monros J."/>
            <person name="Sanjuan R."/>
            <person name="Cuevas J.M."/>
        </authorList>
    </citation>
    <scope>NUCLEOTIDE SEQUENCE</scope>
    <source>
        <strain evidence="2">MAVG44</strain>
    </source>
</reference>
<organism evidence="2">
    <name type="scientific">Pipistrellus pipistrellus adenovirus</name>
    <dbReference type="NCBI Taxonomy" id="3140007"/>
    <lineage>
        <taxon>Viruses</taxon>
        <taxon>Varidnaviria</taxon>
        <taxon>Bamfordvirae</taxon>
        <taxon>Preplasmiviricota</taxon>
        <taxon>Polisuviricotina</taxon>
        <taxon>Pharingeaviricetes</taxon>
        <taxon>Rowavirales</taxon>
        <taxon>Adenoviridae</taxon>
    </lineage>
</organism>
<protein>
    <submittedName>
        <fullName evidence="2">L1 52k protein</fullName>
    </submittedName>
</protein>
<evidence type="ECO:0000256" key="1">
    <source>
        <dbReference type="SAM" id="MobiDB-lite"/>
    </source>
</evidence>